<dbReference type="GO" id="GO:0000049">
    <property type="term" value="F:tRNA binding"/>
    <property type="evidence" value="ECO:0007669"/>
    <property type="project" value="TreeGrafter"/>
</dbReference>
<reference evidence="3 4" key="1">
    <citation type="submission" date="2019-01" db="EMBL/GenBank/DDBJ databases">
        <authorList>
            <consortium name="Pathogen Informatics"/>
        </authorList>
    </citation>
    <scope>NUCLEOTIDE SEQUENCE [LARGE SCALE GENOMIC DNA]</scope>
    <source>
        <strain evidence="3 4">NCTC10138</strain>
    </source>
</reference>
<organism evidence="3 4">
    <name type="scientific">Haploplasma axanthum</name>
    <name type="common">Acholeplasma axanthum</name>
    <dbReference type="NCBI Taxonomy" id="29552"/>
    <lineage>
        <taxon>Bacteria</taxon>
        <taxon>Bacillati</taxon>
        <taxon>Mycoplasmatota</taxon>
        <taxon>Mollicutes</taxon>
        <taxon>Acholeplasmatales</taxon>
        <taxon>Acholeplasmataceae</taxon>
        <taxon>Haploplasma</taxon>
    </lineage>
</organism>
<dbReference type="InterPro" id="IPR008532">
    <property type="entry name" value="NFACT_RNA-bd"/>
</dbReference>
<dbReference type="Pfam" id="PF05670">
    <property type="entry name" value="NFACT-R_1"/>
    <property type="match status" value="1"/>
</dbReference>
<keyword evidence="4" id="KW-1185">Reference proteome</keyword>
<evidence type="ECO:0000313" key="3">
    <source>
        <dbReference type="EMBL" id="VEU81149.1"/>
    </source>
</evidence>
<dbReference type="Pfam" id="PF05833">
    <property type="entry name" value="NFACT_N"/>
    <property type="match status" value="2"/>
</dbReference>
<dbReference type="GO" id="GO:0043023">
    <property type="term" value="F:ribosomal large subunit binding"/>
    <property type="evidence" value="ECO:0007669"/>
    <property type="project" value="TreeGrafter"/>
</dbReference>
<dbReference type="InterPro" id="IPR051608">
    <property type="entry name" value="RQC_Subunit_NEMF"/>
</dbReference>
<name>A0A449BFC4_HAPAX</name>
<dbReference type="Gene3D" id="2.30.310.10">
    <property type="entry name" value="ibrinogen binding protein from staphylococcus aureus domain"/>
    <property type="match status" value="1"/>
</dbReference>
<dbReference type="KEGG" id="aaxa:NCTC10138_01541"/>
<dbReference type="AlphaFoldDB" id="A0A449BFC4"/>
<dbReference type="EMBL" id="LR215048">
    <property type="protein sequence ID" value="VEU81149.1"/>
    <property type="molecule type" value="Genomic_DNA"/>
</dbReference>
<evidence type="ECO:0000259" key="2">
    <source>
        <dbReference type="Pfam" id="PF05670"/>
    </source>
</evidence>
<dbReference type="OrthoDB" id="9766163at2"/>
<evidence type="ECO:0000313" key="4">
    <source>
        <dbReference type="Proteomes" id="UP000289841"/>
    </source>
</evidence>
<dbReference type="GO" id="GO:1990112">
    <property type="term" value="C:RQC complex"/>
    <property type="evidence" value="ECO:0007669"/>
    <property type="project" value="TreeGrafter"/>
</dbReference>
<evidence type="ECO:0000256" key="1">
    <source>
        <dbReference type="SAM" id="Coils"/>
    </source>
</evidence>
<feature type="domain" description="NFACT RNA-binding" evidence="2">
    <location>
        <begin position="410"/>
        <end position="492"/>
    </location>
</feature>
<proteinExistence type="predicted"/>
<protein>
    <submittedName>
        <fullName evidence="3">Fibronectin-binding protein A N-terminus (FbpA)</fullName>
    </submittedName>
</protein>
<sequence>MALDGFFINKLIEEIEPKIKHSRVERIEQISKDTFVFSLYYQKNRFYLYFKLNAPNASFFLGLKNTNNSYEGSNLLSILKKNIEGTFLSSIIQKDNDRVVILSFEGVDLLDGKFEKKLILELMGRHNNLILTKDNIIIDAYQKKFSESSRSILPKIEFTFFPTDKKPYVYNENLIIENKSFLSKSYIGISPLLSNYLFLNKIDIAKVNVRPTKDLSSNQFYWFDLFDESINKKSFNTLSELLESNVLIPNTNSNKYETFVKKELLKYEKKLEKNTEHFEEAYINLNFKNKGDAVYGSGLNLSNRYTEVIDFENNKIELNPLKTLNENAQDFYKKYQKAKRTIGHLDEQKKEFLATISLMKQFLYDIKNEKENFNEIEEQLIKIGFKNKKKKPNNKKKVSTSNILKYEYNQAIFLIGKNNLQNEELTHKIANHNDLWFHVENAPGSHVVLKGAINNQNLEIAAMLAAKYSSINEMIVIPVNYTQIKNIKKIPKIPGYQVIIKNYETINIKINNELLESIHIANKLK</sequence>
<accession>A0A449BFC4</accession>
<dbReference type="STRING" id="1278311.GCA_000428705_00635"/>
<dbReference type="PANTHER" id="PTHR15239:SF6">
    <property type="entry name" value="RIBOSOME QUALITY CONTROL COMPLEX SUBUNIT NEMF"/>
    <property type="match status" value="1"/>
</dbReference>
<dbReference type="RefSeq" id="WP_026390268.1">
    <property type="nucleotide sequence ID" value="NZ_LR215048.1"/>
</dbReference>
<dbReference type="GO" id="GO:0072344">
    <property type="term" value="P:rescue of stalled ribosome"/>
    <property type="evidence" value="ECO:0007669"/>
    <property type="project" value="TreeGrafter"/>
</dbReference>
<dbReference type="Proteomes" id="UP000289841">
    <property type="component" value="Chromosome"/>
</dbReference>
<dbReference type="PANTHER" id="PTHR15239">
    <property type="entry name" value="NUCLEAR EXPORT MEDIATOR FACTOR NEMF"/>
    <property type="match status" value="1"/>
</dbReference>
<gene>
    <name evidence="3" type="ORF">NCTC10138_01541</name>
</gene>
<keyword evidence="1" id="KW-0175">Coiled coil</keyword>
<feature type="coiled-coil region" evidence="1">
    <location>
        <begin position="321"/>
        <end position="379"/>
    </location>
</feature>